<dbReference type="GO" id="GO:0070566">
    <property type="term" value="F:adenylyltransferase activity"/>
    <property type="evidence" value="ECO:0007669"/>
    <property type="project" value="TreeGrafter"/>
</dbReference>
<dbReference type="InterPro" id="IPR040097">
    <property type="entry name" value="FAAL/FAAC"/>
</dbReference>
<dbReference type="Gene3D" id="3.40.50.12780">
    <property type="entry name" value="N-terminal domain of ligase-like"/>
    <property type="match status" value="1"/>
</dbReference>
<accession>A0A3Q8I4M3</accession>
<dbReference type="CDD" id="cd05931">
    <property type="entry name" value="FAAL"/>
    <property type="match status" value="1"/>
</dbReference>
<dbReference type="PANTHER" id="PTHR22754">
    <property type="entry name" value="DISCO-INTERACTING PROTEIN 2 DIP2 -RELATED"/>
    <property type="match status" value="1"/>
</dbReference>
<keyword evidence="2" id="KW-0436">Ligase</keyword>
<feature type="compositionally biased region" description="Low complexity" evidence="3">
    <location>
        <begin position="29"/>
        <end position="39"/>
    </location>
</feature>
<sequence>MSQPPPGRQTAPFPLGPGAGRHPSRELAPRAPTRAQPAPGHTLAEALLHWGRTRPSQPLLYFVDLEERLTVLTAGCLLHDAQRLGAHLRARGVGRGDRVVLSFDTSPEFLECFLACGLVGAIPCLIELPSSKVSVHSWGERLRAKLRLLGARAMLIDPDFVDLAHEALAGYEPEPGEQRPFVAIPADLLTPEAEHVLPPTLDPGETAFIQFTSGTTDAPKGVQISHRALLANCAAIGEGGGWDSDDLMVCWLPLFHDMGLVASVLASLVHGLPTVLLPPFGFLLKPSRWLWAMHAFRATSCFAPNFAYQLCVKRIKDAELEGLDLSGWKRAYNAAEFIHADTVHQFTDRLAPHGFNPDAWRPSYGLAELVVGVTCRMRGEPLRREVLSREALSVRREAVPVPMSGSQPPPGSLVVLGVGRPLKGVELKIVDEEGRPVPERHEGEILLRGTSLFSGYYQNDEATRAVLRDGWLYTGDLGYLVDGELFICGRSKDLIIKAGENHHPYTMEDAAGRVAGVRVGCVAAVGVNNLQTGTEDIVIVCETAERKPEVLRQLCKHVEETVFQSAGVRPNRVLPVPPQSLPKTTSGKLKRAAIRQDIAEFEALSLLVRPPAPQAVVH</sequence>
<name>A0A3Q8I4M3_9BACT</name>
<protein>
    <submittedName>
        <fullName evidence="5">Acyl-CoA synthetase</fullName>
    </submittedName>
</protein>
<evidence type="ECO:0000313" key="5">
    <source>
        <dbReference type="EMBL" id="AYM53428.1"/>
    </source>
</evidence>
<dbReference type="Gene3D" id="3.30.300.30">
    <property type="match status" value="1"/>
</dbReference>
<organism evidence="5">
    <name type="scientific">Melittangium lichenicola</name>
    <dbReference type="NCBI Taxonomy" id="45"/>
    <lineage>
        <taxon>Bacteria</taxon>
        <taxon>Pseudomonadati</taxon>
        <taxon>Myxococcota</taxon>
        <taxon>Myxococcia</taxon>
        <taxon>Myxococcales</taxon>
        <taxon>Cystobacterineae</taxon>
        <taxon>Archangiaceae</taxon>
        <taxon>Melittangium</taxon>
    </lineage>
</organism>
<evidence type="ECO:0000256" key="3">
    <source>
        <dbReference type="SAM" id="MobiDB-lite"/>
    </source>
</evidence>
<dbReference type="InterPro" id="IPR042099">
    <property type="entry name" value="ANL_N_sf"/>
</dbReference>
<dbReference type="InterPro" id="IPR000873">
    <property type="entry name" value="AMP-dep_synth/lig_dom"/>
</dbReference>
<dbReference type="PANTHER" id="PTHR22754:SF32">
    <property type="entry name" value="DISCO-INTERACTING PROTEIN 2"/>
    <property type="match status" value="1"/>
</dbReference>
<dbReference type="AlphaFoldDB" id="A0A3Q8I4M3"/>
<evidence type="ECO:0000259" key="4">
    <source>
        <dbReference type="Pfam" id="PF00501"/>
    </source>
</evidence>
<dbReference type="SUPFAM" id="SSF56801">
    <property type="entry name" value="Acetyl-CoA synthetase-like"/>
    <property type="match status" value="1"/>
</dbReference>
<dbReference type="InterPro" id="IPR045851">
    <property type="entry name" value="AMP-bd_C_sf"/>
</dbReference>
<dbReference type="GO" id="GO:0016874">
    <property type="term" value="F:ligase activity"/>
    <property type="evidence" value="ECO:0007669"/>
    <property type="project" value="UniProtKB-KW"/>
</dbReference>
<feature type="domain" description="AMP-dependent synthetase/ligase" evidence="4">
    <location>
        <begin position="54"/>
        <end position="457"/>
    </location>
</feature>
<evidence type="ECO:0000256" key="1">
    <source>
        <dbReference type="ARBA" id="ARBA00006432"/>
    </source>
</evidence>
<dbReference type="Pfam" id="PF00501">
    <property type="entry name" value="AMP-binding"/>
    <property type="match status" value="1"/>
</dbReference>
<dbReference type="GO" id="GO:0005886">
    <property type="term" value="C:plasma membrane"/>
    <property type="evidence" value="ECO:0007669"/>
    <property type="project" value="TreeGrafter"/>
</dbReference>
<comment type="similarity">
    <text evidence="1">Belongs to the ATP-dependent AMP-binding enzyme family.</text>
</comment>
<evidence type="ECO:0000256" key="2">
    <source>
        <dbReference type="ARBA" id="ARBA00022598"/>
    </source>
</evidence>
<proteinExistence type="inferred from homology"/>
<reference evidence="5" key="1">
    <citation type="journal article" date="2018" name="J. Ind. Microbiol. Biotechnol.">
        <title>Genome mining reveals uncommon alkylpyrones as type III PKS products from myxobacteria.</title>
        <authorList>
            <person name="Hug J.J."/>
            <person name="Panter F."/>
            <person name="Krug D."/>
            <person name="Muller R."/>
        </authorList>
    </citation>
    <scope>NUCLEOTIDE SEQUENCE</scope>
    <source>
        <strain evidence="5">MCy9148</strain>
    </source>
</reference>
<dbReference type="GO" id="GO:0006633">
    <property type="term" value="P:fatty acid biosynthetic process"/>
    <property type="evidence" value="ECO:0007669"/>
    <property type="project" value="TreeGrafter"/>
</dbReference>
<dbReference type="EMBL" id="MH908902">
    <property type="protein sequence ID" value="AYM53428.1"/>
    <property type="molecule type" value="Genomic_DNA"/>
</dbReference>
<feature type="region of interest" description="Disordered" evidence="3">
    <location>
        <begin position="1"/>
        <end position="39"/>
    </location>
</feature>